<name>A0A2U3QGL0_9BACT</name>
<accession>A0A2U3QGL0</accession>
<evidence type="ECO:0008006" key="3">
    <source>
        <dbReference type="Google" id="ProtNLM"/>
    </source>
</evidence>
<gene>
    <name evidence="1" type="ORF">NBG4_280001</name>
</gene>
<dbReference type="Proteomes" id="UP000245125">
    <property type="component" value="Unassembled WGS sequence"/>
</dbReference>
<sequence length="95" mass="10951">MATYEEKRQHERAPCEFCQNFVVLSMHGPDFHRIESSGTFINASKAGLEIVTMFPLQPGQVLQWDDMHDQNKLHMALVKWAQESGDHYKAGLMFL</sequence>
<dbReference type="EMBL" id="OUUY01000073">
    <property type="protein sequence ID" value="SPQ00564.1"/>
    <property type="molecule type" value="Genomic_DNA"/>
</dbReference>
<dbReference type="AlphaFoldDB" id="A0A2U3QGL0"/>
<evidence type="ECO:0000313" key="1">
    <source>
        <dbReference type="EMBL" id="SPQ00564.1"/>
    </source>
</evidence>
<protein>
    <recommendedName>
        <fullName evidence="3">PilZ domain-containing protein</fullName>
    </recommendedName>
</protein>
<proteinExistence type="predicted"/>
<keyword evidence="2" id="KW-1185">Reference proteome</keyword>
<organism evidence="1 2">
    <name type="scientific">Candidatus Sulfobium mesophilum</name>
    <dbReference type="NCBI Taxonomy" id="2016548"/>
    <lineage>
        <taxon>Bacteria</taxon>
        <taxon>Pseudomonadati</taxon>
        <taxon>Nitrospirota</taxon>
        <taxon>Nitrospiria</taxon>
        <taxon>Nitrospirales</taxon>
        <taxon>Nitrospiraceae</taxon>
        <taxon>Candidatus Sulfobium</taxon>
    </lineage>
</organism>
<reference evidence="2" key="1">
    <citation type="submission" date="2018-03" db="EMBL/GenBank/DDBJ databases">
        <authorList>
            <person name="Zecchin S."/>
        </authorList>
    </citation>
    <scope>NUCLEOTIDE SEQUENCE [LARGE SCALE GENOMIC DNA]</scope>
</reference>
<evidence type="ECO:0000313" key="2">
    <source>
        <dbReference type="Proteomes" id="UP000245125"/>
    </source>
</evidence>